<evidence type="ECO:0008006" key="4">
    <source>
        <dbReference type="Google" id="ProtNLM"/>
    </source>
</evidence>
<dbReference type="AlphaFoldDB" id="A0A9P0GSD8"/>
<keyword evidence="1" id="KW-0732">Signal</keyword>
<gene>
    <name evidence="2" type="ORF">CEUTPL_LOCUS8701</name>
</gene>
<sequence length="112" mass="12642">MARILLVLSLTAIYIGWVLTVQSCYECFGDEISGKEPCEVENTNKSTCIDGNVAKACYTVAYESEGNMTYLRSCSDLDKNMICEYYKNISSYTVKQCNACDQDNCNDDKFEM</sequence>
<protein>
    <recommendedName>
        <fullName evidence="4">Secreted protein</fullName>
    </recommendedName>
</protein>
<evidence type="ECO:0000313" key="3">
    <source>
        <dbReference type="Proteomes" id="UP001152799"/>
    </source>
</evidence>
<evidence type="ECO:0000256" key="1">
    <source>
        <dbReference type="SAM" id="SignalP"/>
    </source>
</evidence>
<keyword evidence="3" id="KW-1185">Reference proteome</keyword>
<feature type="chain" id="PRO_5040307512" description="Secreted protein" evidence="1">
    <location>
        <begin position="21"/>
        <end position="112"/>
    </location>
</feature>
<proteinExistence type="predicted"/>
<dbReference type="PROSITE" id="PS51257">
    <property type="entry name" value="PROKAR_LIPOPROTEIN"/>
    <property type="match status" value="1"/>
</dbReference>
<reference evidence="2" key="1">
    <citation type="submission" date="2022-01" db="EMBL/GenBank/DDBJ databases">
        <authorList>
            <person name="King R."/>
        </authorList>
    </citation>
    <scope>NUCLEOTIDE SEQUENCE</scope>
</reference>
<dbReference type="Proteomes" id="UP001152799">
    <property type="component" value="Chromosome 4"/>
</dbReference>
<accession>A0A9P0GSD8</accession>
<name>A0A9P0GSD8_9CUCU</name>
<feature type="signal peptide" evidence="1">
    <location>
        <begin position="1"/>
        <end position="20"/>
    </location>
</feature>
<organism evidence="2 3">
    <name type="scientific">Ceutorhynchus assimilis</name>
    <name type="common">cabbage seed weevil</name>
    <dbReference type="NCBI Taxonomy" id="467358"/>
    <lineage>
        <taxon>Eukaryota</taxon>
        <taxon>Metazoa</taxon>
        <taxon>Ecdysozoa</taxon>
        <taxon>Arthropoda</taxon>
        <taxon>Hexapoda</taxon>
        <taxon>Insecta</taxon>
        <taxon>Pterygota</taxon>
        <taxon>Neoptera</taxon>
        <taxon>Endopterygota</taxon>
        <taxon>Coleoptera</taxon>
        <taxon>Polyphaga</taxon>
        <taxon>Cucujiformia</taxon>
        <taxon>Curculionidae</taxon>
        <taxon>Ceutorhynchinae</taxon>
        <taxon>Ceutorhynchus</taxon>
    </lineage>
</organism>
<dbReference type="EMBL" id="OU892280">
    <property type="protein sequence ID" value="CAH1130054.1"/>
    <property type="molecule type" value="Genomic_DNA"/>
</dbReference>
<evidence type="ECO:0000313" key="2">
    <source>
        <dbReference type="EMBL" id="CAH1130054.1"/>
    </source>
</evidence>